<dbReference type="Proteomes" id="UP000823046">
    <property type="component" value="Unassembled WGS sequence"/>
</dbReference>
<sequence length="524" mass="59935">MEIIYYILVASICLFACLLAAVILLSYAKEKINMLLLILFWMGISASFSTIGLLALDITLNLQEPGNEVSDTYKTHFVIGWTSLYWFTFVLCRLIFPVVDLFVASGHFSIKNRIVDSLKGNSKFYAIILIISAIAIVAYSIYEEFSIHFIIAFVIALQNTIGFIEISFLLSFGSVHLLKTLFQQRSLKNDLQYRYASVTPCYDQFMTSTFKLEEVLKTLLEAARKIRIGHAEYSTIGILLQRCKNDVCIKYAIQTGSLTRMKNSSFDRSNDFAFTPDEIFEQNLTHADLIYLNIELKKRLRHFYRAEKEWNHLESKISFLEEQYSSLSSASESILGRVNFQIYEISESRLSHHEDTSQNCDQVSFLRENAISRIFLRCSLFHFFRQVKTKKFFAPLFRRLFFLTLVSLSSIFVLSTIVSESSLVTRNGRFSAFSWLLHFSSGAPLQKCVPKYSTTDNSNVLYDNSVVVPPLSSYGKNLANIHMHSFACTIYDSSTNFSIFVDSEKNLYGVVLKEISKVCMLASS</sequence>
<feature type="transmembrane region" description="Helical" evidence="6">
    <location>
        <begin position="124"/>
        <end position="142"/>
    </location>
</feature>
<accession>A0ABQ7JCH5</accession>
<dbReference type="InterPro" id="IPR051584">
    <property type="entry name" value="GPCR-associated_LMBR1"/>
</dbReference>
<evidence type="ECO:0000256" key="5">
    <source>
        <dbReference type="ARBA" id="ARBA00023136"/>
    </source>
</evidence>
<dbReference type="PANTHER" id="PTHR21355">
    <property type="entry name" value="G-PROTEIN COUPLED RECEPTOR-ASSOCIATED PROTEIN LMBRD2"/>
    <property type="match status" value="1"/>
</dbReference>
<feature type="transmembrane region" description="Helical" evidence="6">
    <location>
        <begin position="400"/>
        <end position="418"/>
    </location>
</feature>
<evidence type="ECO:0000256" key="2">
    <source>
        <dbReference type="ARBA" id="ARBA00010487"/>
    </source>
</evidence>
<protein>
    <submittedName>
        <fullName evidence="7">LMBR1 domain-containing protein 2-like protein</fullName>
    </submittedName>
</protein>
<name>A0ABQ7JCH5_9APIC</name>
<comment type="caution">
    <text evidence="7">The sequence shown here is derived from an EMBL/GenBank/DDBJ whole genome shotgun (WGS) entry which is preliminary data.</text>
</comment>
<organism evidence="7 8">
    <name type="scientific">Cardiosporidium cionae</name>
    <dbReference type="NCBI Taxonomy" id="476202"/>
    <lineage>
        <taxon>Eukaryota</taxon>
        <taxon>Sar</taxon>
        <taxon>Alveolata</taxon>
        <taxon>Apicomplexa</taxon>
        <taxon>Aconoidasida</taxon>
        <taxon>Nephromycida</taxon>
        <taxon>Cardiosporidium</taxon>
    </lineage>
</organism>
<dbReference type="Pfam" id="PF04791">
    <property type="entry name" value="LMBR1"/>
    <property type="match status" value="1"/>
</dbReference>
<keyword evidence="4 6" id="KW-1133">Transmembrane helix</keyword>
<evidence type="ECO:0000256" key="1">
    <source>
        <dbReference type="ARBA" id="ARBA00004141"/>
    </source>
</evidence>
<dbReference type="InterPro" id="IPR006876">
    <property type="entry name" value="LMBR1-like_membr_prot"/>
</dbReference>
<proteinExistence type="inferred from homology"/>
<evidence type="ECO:0000256" key="6">
    <source>
        <dbReference type="SAM" id="Phobius"/>
    </source>
</evidence>
<feature type="transmembrane region" description="Helical" evidence="6">
    <location>
        <begin position="6"/>
        <end position="28"/>
    </location>
</feature>
<gene>
    <name evidence="7" type="ORF">IE077_001700</name>
</gene>
<dbReference type="PANTHER" id="PTHR21355:SF0">
    <property type="entry name" value="G-PROTEIN COUPLED RECEPTOR-ASSOCIATED PROTEIN LMBRD2"/>
    <property type="match status" value="1"/>
</dbReference>
<keyword evidence="8" id="KW-1185">Reference proteome</keyword>
<evidence type="ECO:0000313" key="8">
    <source>
        <dbReference type="Proteomes" id="UP000823046"/>
    </source>
</evidence>
<evidence type="ECO:0000313" key="7">
    <source>
        <dbReference type="EMBL" id="KAF8821707.1"/>
    </source>
</evidence>
<comment type="subcellular location">
    <subcellularLocation>
        <location evidence="1">Membrane</location>
        <topology evidence="1">Multi-pass membrane protein</topology>
    </subcellularLocation>
</comment>
<keyword evidence="3 6" id="KW-0812">Transmembrane</keyword>
<evidence type="ECO:0000256" key="3">
    <source>
        <dbReference type="ARBA" id="ARBA00022692"/>
    </source>
</evidence>
<comment type="similarity">
    <text evidence="2">Belongs to the LIMR family.</text>
</comment>
<feature type="transmembrane region" description="Helical" evidence="6">
    <location>
        <begin position="148"/>
        <end position="178"/>
    </location>
</feature>
<feature type="transmembrane region" description="Helical" evidence="6">
    <location>
        <begin position="35"/>
        <end position="56"/>
    </location>
</feature>
<dbReference type="EMBL" id="JADAQX010000141">
    <property type="protein sequence ID" value="KAF8821707.1"/>
    <property type="molecule type" value="Genomic_DNA"/>
</dbReference>
<feature type="non-terminal residue" evidence="7">
    <location>
        <position position="524"/>
    </location>
</feature>
<reference evidence="7 8" key="1">
    <citation type="journal article" date="2020" name="bioRxiv">
        <title>Metabolic contributions of an alphaproteobacterial endosymbiont in the apicomplexan Cardiosporidium cionae.</title>
        <authorList>
            <person name="Hunter E.S."/>
            <person name="Paight C.J."/>
            <person name="Lane C.E."/>
        </authorList>
    </citation>
    <scope>NUCLEOTIDE SEQUENCE [LARGE SCALE GENOMIC DNA]</scope>
    <source>
        <strain evidence="7">ESH_2018</strain>
    </source>
</reference>
<evidence type="ECO:0000256" key="4">
    <source>
        <dbReference type="ARBA" id="ARBA00022989"/>
    </source>
</evidence>
<feature type="transmembrane region" description="Helical" evidence="6">
    <location>
        <begin position="84"/>
        <end position="103"/>
    </location>
</feature>
<keyword evidence="5 6" id="KW-0472">Membrane</keyword>